<dbReference type="AlphaFoldDB" id="A0AAJ5MEG9"/>
<name>A0AAJ5MEG9_XANOO</name>
<proteinExistence type="predicted"/>
<accession>A0AAJ5MEG9</accession>
<reference evidence="1" key="2">
    <citation type="submission" date="2020-01" db="EMBL/GenBank/DDBJ databases">
        <title>Complete genome investigation of Xanthomonas oryzae strains.</title>
        <authorList>
            <person name="Kaur A."/>
            <person name="Bansal K."/>
            <person name="Patil P.B."/>
        </authorList>
    </citation>
    <scope>NUCLEOTIDE SEQUENCE</scope>
    <source>
        <strain evidence="1">IXO792</strain>
    </source>
</reference>
<reference evidence="1" key="1">
    <citation type="submission" date="2015-01" db="EMBL/GenBank/DDBJ databases">
        <authorList>
            <person name="Midha S."/>
            <person name="Anil M.G."/>
            <person name="Mishra D."/>
            <person name="Brahma K."/>
            <person name="Laha G.S."/>
            <person name="Sundaram R.M."/>
            <person name="Sonti R.V."/>
            <person name="Patil P.B."/>
        </authorList>
    </citation>
    <scope>NUCLEOTIDE SEQUENCE</scope>
    <source>
        <strain evidence="1">IXO792</strain>
    </source>
</reference>
<sequence>MIMRTRIANHSSVVFVGALSVGLLLFGVFAAVSVQKSVRDRVDGIGVTAIHHGEAGCSVAAALSLLTVGLCNATPSLRAKGVCAKEQARQCRYVGRAARIAQAAPN</sequence>
<organism evidence="1 2">
    <name type="scientific">Xanthomonas oryzae pv. oryzae</name>
    <dbReference type="NCBI Taxonomy" id="64187"/>
    <lineage>
        <taxon>Bacteria</taxon>
        <taxon>Pseudomonadati</taxon>
        <taxon>Pseudomonadota</taxon>
        <taxon>Gammaproteobacteria</taxon>
        <taxon>Lysobacterales</taxon>
        <taxon>Lysobacteraceae</taxon>
        <taxon>Xanthomonas</taxon>
    </lineage>
</organism>
<protein>
    <submittedName>
        <fullName evidence="1">Uncharacterized protein</fullName>
    </submittedName>
</protein>
<dbReference type="Proteomes" id="UP000187097">
    <property type="component" value="Chromosome"/>
</dbReference>
<evidence type="ECO:0000313" key="2">
    <source>
        <dbReference type="Proteomes" id="UP000187097"/>
    </source>
</evidence>
<dbReference type="EMBL" id="CP047493">
    <property type="protein sequence ID" value="UXW02477.1"/>
    <property type="molecule type" value="Genomic_DNA"/>
</dbReference>
<evidence type="ECO:0000313" key="1">
    <source>
        <dbReference type="EMBL" id="UXW02477.1"/>
    </source>
</evidence>
<gene>
    <name evidence="1" type="ORF">IXO792_17655</name>
</gene>